<proteinExistence type="predicted"/>
<dbReference type="InterPro" id="IPR010410">
    <property type="entry name" value="DUF1005"/>
</dbReference>
<dbReference type="AlphaFoldDB" id="A0ABD1VYL2"/>
<dbReference type="Proteomes" id="UP001604336">
    <property type="component" value="Unassembled WGS sequence"/>
</dbReference>
<accession>A0ABD1VYL2</accession>
<dbReference type="EMBL" id="JBFOLK010000001">
    <property type="protein sequence ID" value="KAL2542350.1"/>
    <property type="molecule type" value="Genomic_DNA"/>
</dbReference>
<dbReference type="PANTHER" id="PTHR31317:SF21">
    <property type="entry name" value="FORMIN-LIKE PROTEIN 18"/>
    <property type="match status" value="1"/>
</dbReference>
<gene>
    <name evidence="1" type="ORF">Adt_03328</name>
</gene>
<dbReference type="PANTHER" id="PTHR31317">
    <property type="entry name" value="OS08G0163500 PROTEIN"/>
    <property type="match status" value="1"/>
</dbReference>
<dbReference type="Pfam" id="PF06219">
    <property type="entry name" value="DUF1005"/>
    <property type="match status" value="1"/>
</dbReference>
<protein>
    <submittedName>
        <fullName evidence="1">Uncharacterized protein</fullName>
    </submittedName>
</protein>
<sequence length="119" mass="13489">MVTPFVPSQGSDRVSRSNPGAWLILRPGHNTWIPWGRMEARRERNRCDQLGYDLELIPDGGIDSIPLANSTISMKTRSKFSIEDVAVFVALTAAMDLSMDACRMFSHKLRKELRQPDQE</sequence>
<keyword evidence="2" id="KW-1185">Reference proteome</keyword>
<evidence type="ECO:0000313" key="2">
    <source>
        <dbReference type="Proteomes" id="UP001604336"/>
    </source>
</evidence>
<organism evidence="1 2">
    <name type="scientific">Abeliophyllum distichum</name>
    <dbReference type="NCBI Taxonomy" id="126358"/>
    <lineage>
        <taxon>Eukaryota</taxon>
        <taxon>Viridiplantae</taxon>
        <taxon>Streptophyta</taxon>
        <taxon>Embryophyta</taxon>
        <taxon>Tracheophyta</taxon>
        <taxon>Spermatophyta</taxon>
        <taxon>Magnoliopsida</taxon>
        <taxon>eudicotyledons</taxon>
        <taxon>Gunneridae</taxon>
        <taxon>Pentapetalae</taxon>
        <taxon>asterids</taxon>
        <taxon>lamiids</taxon>
        <taxon>Lamiales</taxon>
        <taxon>Oleaceae</taxon>
        <taxon>Forsythieae</taxon>
        <taxon>Abeliophyllum</taxon>
    </lineage>
</organism>
<reference evidence="2" key="1">
    <citation type="submission" date="2024-07" db="EMBL/GenBank/DDBJ databases">
        <title>Two chromosome-level genome assemblies of Korean endemic species Abeliophyllum distichum and Forsythia ovata (Oleaceae).</title>
        <authorList>
            <person name="Jang H."/>
        </authorList>
    </citation>
    <scope>NUCLEOTIDE SEQUENCE [LARGE SCALE GENOMIC DNA]</scope>
</reference>
<evidence type="ECO:0000313" key="1">
    <source>
        <dbReference type="EMBL" id="KAL2542350.1"/>
    </source>
</evidence>
<name>A0ABD1VYL2_9LAMI</name>
<comment type="caution">
    <text evidence="1">The sequence shown here is derived from an EMBL/GenBank/DDBJ whole genome shotgun (WGS) entry which is preliminary data.</text>
</comment>